<evidence type="ECO:0000256" key="1">
    <source>
        <dbReference type="SAM" id="Phobius"/>
    </source>
</evidence>
<feature type="transmembrane region" description="Helical" evidence="1">
    <location>
        <begin position="135"/>
        <end position="162"/>
    </location>
</feature>
<keyword evidence="3" id="KW-1185">Reference proteome</keyword>
<accession>A0ABW5IN49</accession>
<evidence type="ECO:0000313" key="2">
    <source>
        <dbReference type="EMBL" id="MFD2514566.1"/>
    </source>
</evidence>
<feature type="transmembrane region" description="Helical" evidence="1">
    <location>
        <begin position="446"/>
        <end position="465"/>
    </location>
</feature>
<evidence type="ECO:0000313" key="3">
    <source>
        <dbReference type="Proteomes" id="UP001597544"/>
    </source>
</evidence>
<feature type="transmembrane region" description="Helical" evidence="1">
    <location>
        <begin position="174"/>
        <end position="195"/>
    </location>
</feature>
<name>A0ABW5IN49_9BACT</name>
<dbReference type="EMBL" id="JBHULU010000015">
    <property type="protein sequence ID" value="MFD2514566.1"/>
    <property type="molecule type" value="Genomic_DNA"/>
</dbReference>
<keyword evidence="1" id="KW-1133">Transmembrane helix</keyword>
<reference evidence="3" key="1">
    <citation type="journal article" date="2019" name="Int. J. Syst. Evol. Microbiol.">
        <title>The Global Catalogue of Microorganisms (GCM) 10K type strain sequencing project: providing services to taxonomists for standard genome sequencing and annotation.</title>
        <authorList>
            <consortium name="The Broad Institute Genomics Platform"/>
            <consortium name="The Broad Institute Genome Sequencing Center for Infectious Disease"/>
            <person name="Wu L."/>
            <person name="Ma J."/>
        </authorList>
    </citation>
    <scope>NUCLEOTIDE SEQUENCE [LARGE SCALE GENOMIC DNA]</scope>
    <source>
        <strain evidence="3">KCTC 42498</strain>
    </source>
</reference>
<feature type="transmembrane region" description="Helical" evidence="1">
    <location>
        <begin position="201"/>
        <end position="225"/>
    </location>
</feature>
<feature type="transmembrane region" description="Helical" evidence="1">
    <location>
        <begin position="378"/>
        <end position="402"/>
    </location>
</feature>
<proteinExistence type="predicted"/>
<feature type="transmembrane region" description="Helical" evidence="1">
    <location>
        <begin position="304"/>
        <end position="323"/>
    </location>
</feature>
<feature type="transmembrane region" description="Helical" evidence="1">
    <location>
        <begin position="353"/>
        <end position="372"/>
    </location>
</feature>
<feature type="transmembrane region" description="Helical" evidence="1">
    <location>
        <begin position="61"/>
        <end position="82"/>
    </location>
</feature>
<dbReference type="InterPro" id="IPR043742">
    <property type="entry name" value="DUF5687"/>
</dbReference>
<dbReference type="Pfam" id="PF18940">
    <property type="entry name" value="DUF5687"/>
    <property type="match status" value="1"/>
</dbReference>
<organism evidence="2 3">
    <name type="scientific">Pontibacter locisalis</name>
    <dbReference type="NCBI Taxonomy" id="1719035"/>
    <lineage>
        <taxon>Bacteria</taxon>
        <taxon>Pseudomonadati</taxon>
        <taxon>Bacteroidota</taxon>
        <taxon>Cytophagia</taxon>
        <taxon>Cytophagales</taxon>
        <taxon>Hymenobacteraceae</taxon>
        <taxon>Pontibacter</taxon>
    </lineage>
</organism>
<sequence>MLLTLLSHQWKASSRSSVFQKSIALNIIIGLLILYFGAIFLVLGFASKKILLGLFPNENPVIVFNGGLIFYFLVDLFFRFLLQELPVLAVQPYLHLPVRKNKLIHFVLVKSLPSMFNLIFLLVFVPFLINAVMPAYGIGAGLAWLFAILCLTLSNNFLSLYFKRQLSNKPMLTLAFGVVVAGLMLLDYVGAFSLVTISKAVFGAVLSQPWLAVVPLFFVIGLYLLNYSFLKAHTYPEELAVHKTTQVEGKGIAFLSRFGELGKLIELELKLIWRHKRSKSLVTMSVFFLFYGLIFYRNQTYMDGFAVLIFVGIMLTGMPMFNYGQFVPSWQSGHFDAILTRRISPYQFYASKFWIFVPVATLAYLITLPYGFFGYKIILINTAAFLFNIGVNVFIIFFFSVYNTSRLDLSKGSAFNWQGVGASRFVMMLPMMLLPVLIYLPFKYMGVPYIGVAAIGLLGLIGFIFQKQLLQWSANWFLRHKYKLATGFRQA</sequence>
<feature type="transmembrane region" description="Helical" evidence="1">
    <location>
        <begin position="103"/>
        <end position="129"/>
    </location>
</feature>
<gene>
    <name evidence="2" type="ORF">ACFSRY_11875</name>
</gene>
<feature type="transmembrane region" description="Helical" evidence="1">
    <location>
        <begin position="422"/>
        <end position="440"/>
    </location>
</feature>
<protein>
    <submittedName>
        <fullName evidence="2">DUF5687 family protein</fullName>
    </submittedName>
</protein>
<feature type="transmembrane region" description="Helical" evidence="1">
    <location>
        <begin position="23"/>
        <end position="46"/>
    </location>
</feature>
<keyword evidence="1" id="KW-0812">Transmembrane</keyword>
<keyword evidence="1" id="KW-0472">Membrane</keyword>
<comment type="caution">
    <text evidence="2">The sequence shown here is derived from an EMBL/GenBank/DDBJ whole genome shotgun (WGS) entry which is preliminary data.</text>
</comment>
<dbReference type="Proteomes" id="UP001597544">
    <property type="component" value="Unassembled WGS sequence"/>
</dbReference>
<dbReference type="RefSeq" id="WP_377507415.1">
    <property type="nucleotide sequence ID" value="NZ_JBHULU010000015.1"/>
</dbReference>
<feature type="transmembrane region" description="Helical" evidence="1">
    <location>
        <begin position="280"/>
        <end position="298"/>
    </location>
</feature>